<dbReference type="InterPro" id="IPR050183">
    <property type="entry name" value="DsbB"/>
</dbReference>
<keyword evidence="6 14" id="KW-0812">Transmembrane</keyword>
<evidence type="ECO:0000256" key="7">
    <source>
        <dbReference type="ARBA" id="ARBA00022982"/>
    </source>
</evidence>
<organism evidence="16 17">
    <name type="scientific">Zymobacter palmae</name>
    <dbReference type="NCBI Taxonomy" id="33074"/>
    <lineage>
        <taxon>Bacteria</taxon>
        <taxon>Pseudomonadati</taxon>
        <taxon>Pseudomonadota</taxon>
        <taxon>Gammaproteobacteria</taxon>
        <taxon>Oceanospirillales</taxon>
        <taxon>Halomonadaceae</taxon>
        <taxon>Zymobacter group</taxon>
        <taxon>Zymobacter</taxon>
    </lineage>
</organism>
<evidence type="ECO:0000256" key="1">
    <source>
        <dbReference type="ARBA" id="ARBA00004429"/>
    </source>
</evidence>
<evidence type="ECO:0000256" key="10">
    <source>
        <dbReference type="ARBA" id="ARBA00023136"/>
    </source>
</evidence>
<feature type="topological domain" description="Cytoplasmic" evidence="14">
    <location>
        <begin position="1"/>
        <end position="3"/>
    </location>
</feature>
<gene>
    <name evidence="14" type="primary">dsbB</name>
    <name evidence="16" type="ORF">ZBT109_0519</name>
</gene>
<feature type="topological domain" description="Periplasmic" evidence="14">
    <location>
        <begin position="12"/>
        <end position="29"/>
    </location>
</feature>
<name>A0A348HCF5_9GAMM</name>
<dbReference type="Proteomes" id="UP000267342">
    <property type="component" value="Chromosome"/>
</dbReference>
<keyword evidence="12 14" id="KW-0143">Chaperone</keyword>
<dbReference type="InterPro" id="IPR022920">
    <property type="entry name" value="Disulphide_bond_form_DsbB"/>
</dbReference>
<evidence type="ECO:0000256" key="5">
    <source>
        <dbReference type="ARBA" id="ARBA00022519"/>
    </source>
</evidence>
<dbReference type="GO" id="GO:0006457">
    <property type="term" value="P:protein folding"/>
    <property type="evidence" value="ECO:0007669"/>
    <property type="project" value="InterPro"/>
</dbReference>
<evidence type="ECO:0000256" key="9">
    <source>
        <dbReference type="ARBA" id="ARBA00023002"/>
    </source>
</evidence>
<keyword evidence="8 14" id="KW-1133">Transmembrane helix</keyword>
<feature type="transmembrane region" description="Helical" evidence="15">
    <location>
        <begin position="51"/>
        <end position="73"/>
    </location>
</feature>
<evidence type="ECO:0000256" key="4">
    <source>
        <dbReference type="ARBA" id="ARBA00022475"/>
    </source>
</evidence>
<keyword evidence="9 14" id="KW-0560">Oxidoreductase</keyword>
<dbReference type="Pfam" id="PF02600">
    <property type="entry name" value="DsbB"/>
    <property type="match status" value="1"/>
</dbReference>
<dbReference type="HAMAP" id="MF_00286">
    <property type="entry name" value="DsbB"/>
    <property type="match status" value="1"/>
</dbReference>
<feature type="topological domain" description="Cytoplasmic" evidence="14">
    <location>
        <begin position="146"/>
        <end position="169"/>
    </location>
</feature>
<dbReference type="GO" id="GO:0005886">
    <property type="term" value="C:plasma membrane"/>
    <property type="evidence" value="ECO:0007669"/>
    <property type="project" value="UniProtKB-SubCell"/>
</dbReference>
<dbReference type="InterPro" id="IPR023380">
    <property type="entry name" value="DsbB-like_sf"/>
</dbReference>
<evidence type="ECO:0000313" key="17">
    <source>
        <dbReference type="Proteomes" id="UP000267342"/>
    </source>
</evidence>
<keyword evidence="5" id="KW-0997">Cell inner membrane</keyword>
<dbReference type="STRING" id="1123510.GCA_000620025_01481"/>
<evidence type="ECO:0000256" key="8">
    <source>
        <dbReference type="ARBA" id="ARBA00022989"/>
    </source>
</evidence>
<proteinExistence type="inferred from homology"/>
<comment type="caution">
    <text evidence="14">Lacks conserved residue(s) required for the propagation of feature annotation.</text>
</comment>
<evidence type="ECO:0000256" key="3">
    <source>
        <dbReference type="ARBA" id="ARBA00022448"/>
    </source>
</evidence>
<keyword evidence="4 14" id="KW-1003">Cell membrane</keyword>
<evidence type="ECO:0000256" key="12">
    <source>
        <dbReference type="ARBA" id="ARBA00023186"/>
    </source>
</evidence>
<dbReference type="AlphaFoldDB" id="A0A348HCF5"/>
<dbReference type="SUPFAM" id="SSF158442">
    <property type="entry name" value="DsbB-like"/>
    <property type="match status" value="1"/>
</dbReference>
<keyword evidence="13 14" id="KW-0676">Redox-active center</keyword>
<dbReference type="Gene3D" id="1.20.1550.10">
    <property type="entry name" value="DsbB-like"/>
    <property type="match status" value="1"/>
</dbReference>
<dbReference type="InterPro" id="IPR003752">
    <property type="entry name" value="DiS_bond_form_DsbB/BdbC"/>
</dbReference>
<feature type="transmembrane region" description="Helical" evidence="15">
    <location>
        <begin position="127"/>
        <end position="147"/>
    </location>
</feature>
<keyword evidence="11 14" id="KW-1015">Disulfide bond</keyword>
<evidence type="ECO:0000313" key="16">
    <source>
        <dbReference type="EMBL" id="BBG29307.1"/>
    </source>
</evidence>
<dbReference type="GO" id="GO:0015035">
    <property type="term" value="F:protein-disulfide reductase activity"/>
    <property type="evidence" value="ECO:0007669"/>
    <property type="project" value="UniProtKB-UniRule"/>
</dbReference>
<comment type="subcellular location">
    <subcellularLocation>
        <location evidence="1">Cell inner membrane</location>
        <topology evidence="1">Multi-pass membrane protein</topology>
    </subcellularLocation>
    <subcellularLocation>
        <location evidence="14">Cell membrane</location>
        <topology evidence="14">Multi-pass membrane protein</topology>
    </subcellularLocation>
</comment>
<evidence type="ECO:0000256" key="11">
    <source>
        <dbReference type="ARBA" id="ARBA00023157"/>
    </source>
</evidence>
<feature type="disulfide bond" description="Redox-active" evidence="14">
    <location>
        <begin position="21"/>
        <end position="24"/>
    </location>
</feature>
<reference evidence="16 17" key="1">
    <citation type="submission" date="2018-09" db="EMBL/GenBank/DDBJ databases">
        <title>Zymobacter palmae IAM14233 (=T109) whole genome analysis.</title>
        <authorList>
            <person name="Yanase H."/>
        </authorList>
    </citation>
    <scope>NUCLEOTIDE SEQUENCE [LARGE SCALE GENOMIC DNA]</scope>
    <source>
        <strain evidence="16 17">IAM14233</strain>
    </source>
</reference>
<evidence type="ECO:0000256" key="6">
    <source>
        <dbReference type="ARBA" id="ARBA00022692"/>
    </source>
</evidence>
<evidence type="ECO:0000256" key="14">
    <source>
        <dbReference type="HAMAP-Rule" id="MF_00286"/>
    </source>
</evidence>
<evidence type="ECO:0000256" key="2">
    <source>
        <dbReference type="ARBA" id="ARBA00008823"/>
    </source>
</evidence>
<dbReference type="GO" id="GO:0009055">
    <property type="term" value="F:electron transfer activity"/>
    <property type="evidence" value="ECO:0007669"/>
    <property type="project" value="UniProtKB-UniRule"/>
</dbReference>
<dbReference type="EMBL" id="AP018933">
    <property type="protein sequence ID" value="BBG29307.1"/>
    <property type="molecule type" value="Genomic_DNA"/>
</dbReference>
<keyword evidence="7 14" id="KW-0249">Electron transport</keyword>
<accession>A0A348HCF5</accession>
<comment type="similarity">
    <text evidence="2 14">Belongs to the DsbB family.</text>
</comment>
<keyword evidence="10 14" id="KW-0472">Membrane</keyword>
<keyword evidence="3 14" id="KW-0813">Transport</keyword>
<evidence type="ECO:0000256" key="15">
    <source>
        <dbReference type="SAM" id="Phobius"/>
    </source>
</evidence>
<sequence>MCAGMIVFAYILQHVFDLEPCPLCIFQRIAVIVAGLCFLPGIFYRPYRSAAVWGGLALLSSLAGIALAARHLWLQSLPADQVPSCGPPLDYMLESLPLWSVLRQVLSGSGECAEIQGIFLGITLPGWTMIGFIVLGVVACGALFSAFRKTDGRTTPPKDNKGDAPRYAA</sequence>
<feature type="transmembrane region" description="Helical" evidence="15">
    <location>
        <begin position="25"/>
        <end position="44"/>
    </location>
</feature>
<dbReference type="PANTHER" id="PTHR36570:SF3">
    <property type="entry name" value="DISULFIDE BOND FORMATION PROTEIN B"/>
    <property type="match status" value="1"/>
</dbReference>
<comment type="function">
    <text evidence="14">Required for disulfide bond formation in some periplasmic proteins. Acts by oxidizing the DsbA protein.</text>
</comment>
<protein>
    <recommendedName>
        <fullName evidence="14">Disulfide bond formation protein B</fullName>
    </recommendedName>
    <alternativeName>
        <fullName evidence="14">Disulfide oxidoreductase</fullName>
    </alternativeName>
</protein>
<keyword evidence="17" id="KW-1185">Reference proteome</keyword>
<evidence type="ECO:0000256" key="13">
    <source>
        <dbReference type="ARBA" id="ARBA00023284"/>
    </source>
</evidence>
<dbReference type="PANTHER" id="PTHR36570">
    <property type="entry name" value="DISULFIDE BOND FORMATION PROTEIN B"/>
    <property type="match status" value="1"/>
</dbReference>
<dbReference type="KEGG" id="zpl:ZBT109_0519"/>